<dbReference type="RefSeq" id="XP_043002332.1">
    <property type="nucleotide sequence ID" value="XM_043160376.1"/>
</dbReference>
<dbReference type="Proteomes" id="UP001049176">
    <property type="component" value="Chromosome 11"/>
</dbReference>
<keyword evidence="2" id="KW-1185">Reference proteome</keyword>
<proteinExistence type="predicted"/>
<reference evidence="1" key="1">
    <citation type="journal article" date="2021" name="Genome Biol. Evol.">
        <title>The assembled and annotated genome of the fairy-ring fungus Marasmius oreades.</title>
        <authorList>
            <person name="Hiltunen M."/>
            <person name="Ament-Velasquez S.L."/>
            <person name="Johannesson H."/>
        </authorList>
    </citation>
    <scope>NUCLEOTIDE SEQUENCE</scope>
    <source>
        <strain evidence="1">03SP1</strain>
    </source>
</reference>
<organism evidence="1 2">
    <name type="scientific">Marasmius oreades</name>
    <name type="common">fairy-ring Marasmius</name>
    <dbReference type="NCBI Taxonomy" id="181124"/>
    <lineage>
        <taxon>Eukaryota</taxon>
        <taxon>Fungi</taxon>
        <taxon>Dikarya</taxon>
        <taxon>Basidiomycota</taxon>
        <taxon>Agaricomycotina</taxon>
        <taxon>Agaricomycetes</taxon>
        <taxon>Agaricomycetidae</taxon>
        <taxon>Agaricales</taxon>
        <taxon>Marasmiineae</taxon>
        <taxon>Marasmiaceae</taxon>
        <taxon>Marasmius</taxon>
    </lineage>
</organism>
<gene>
    <name evidence="1" type="ORF">E1B28_003395</name>
</gene>
<protein>
    <submittedName>
        <fullName evidence="1">Uncharacterized protein</fullName>
    </submittedName>
</protein>
<evidence type="ECO:0000313" key="2">
    <source>
        <dbReference type="Proteomes" id="UP001049176"/>
    </source>
</evidence>
<evidence type="ECO:0000313" key="1">
    <source>
        <dbReference type="EMBL" id="KAG7085861.1"/>
    </source>
</evidence>
<sequence length="61" mass="6675">MVRDLLLNSFAAIVSEGIDSRRSVALERTSALLLSVIPEISDATTLGRSPSRSFKSEKLRL</sequence>
<dbReference type="AlphaFoldDB" id="A0A9P7UMD7"/>
<accession>A0A9P7UMD7</accession>
<comment type="caution">
    <text evidence="1">The sequence shown here is derived from an EMBL/GenBank/DDBJ whole genome shotgun (WGS) entry which is preliminary data.</text>
</comment>
<dbReference type="EMBL" id="CM032191">
    <property type="protein sequence ID" value="KAG7085861.1"/>
    <property type="molecule type" value="Genomic_DNA"/>
</dbReference>
<dbReference type="GeneID" id="66072471"/>
<dbReference type="KEGG" id="more:E1B28_003395"/>
<name>A0A9P7UMD7_9AGAR</name>